<name>A0A151X4D8_9HYME</name>
<accession>A0A151X4D8</accession>
<dbReference type="GO" id="GO:0003725">
    <property type="term" value="F:double-stranded RNA binding"/>
    <property type="evidence" value="ECO:0007669"/>
    <property type="project" value="TreeGrafter"/>
</dbReference>
<dbReference type="FunFam" id="3.30.160.20:FF:000007">
    <property type="entry name" value="Double-stranded RNA-binding protein Staufen homolog 1"/>
    <property type="match status" value="2"/>
</dbReference>
<evidence type="ECO:0000256" key="1">
    <source>
        <dbReference type="ARBA" id="ARBA00022884"/>
    </source>
</evidence>
<dbReference type="Gene3D" id="3.30.160.20">
    <property type="match status" value="2"/>
</dbReference>
<dbReference type="PANTHER" id="PTHR46205:SF3">
    <property type="entry name" value="LOQUACIOUS, ISOFORM B"/>
    <property type="match status" value="1"/>
</dbReference>
<evidence type="ECO:0000313" key="4">
    <source>
        <dbReference type="EMBL" id="KYQ55295.1"/>
    </source>
</evidence>
<keyword evidence="5" id="KW-1185">Reference proteome</keyword>
<dbReference type="InterPro" id="IPR014720">
    <property type="entry name" value="dsRBD_dom"/>
</dbReference>
<dbReference type="Proteomes" id="UP000075809">
    <property type="component" value="Unassembled WGS sequence"/>
</dbReference>
<protein>
    <submittedName>
        <fullName evidence="4">RISC-loading complex subunit tarbp2</fullName>
    </submittedName>
</protein>
<dbReference type="Pfam" id="PF00035">
    <property type="entry name" value="dsrm"/>
    <property type="match status" value="2"/>
</dbReference>
<proteinExistence type="predicted"/>
<dbReference type="SUPFAM" id="SSF54768">
    <property type="entry name" value="dsRNA-binding domain-like"/>
    <property type="match status" value="2"/>
</dbReference>
<dbReference type="EMBL" id="KQ982548">
    <property type="protein sequence ID" value="KYQ55295.1"/>
    <property type="molecule type" value="Genomic_DNA"/>
</dbReference>
<dbReference type="PROSITE" id="PS50137">
    <property type="entry name" value="DS_RBD"/>
    <property type="match status" value="2"/>
</dbReference>
<organism evidence="4 5">
    <name type="scientific">Mycetomoellerius zeteki</name>
    <dbReference type="NCBI Taxonomy" id="64791"/>
    <lineage>
        <taxon>Eukaryota</taxon>
        <taxon>Metazoa</taxon>
        <taxon>Ecdysozoa</taxon>
        <taxon>Arthropoda</taxon>
        <taxon>Hexapoda</taxon>
        <taxon>Insecta</taxon>
        <taxon>Pterygota</taxon>
        <taxon>Neoptera</taxon>
        <taxon>Endopterygota</taxon>
        <taxon>Hymenoptera</taxon>
        <taxon>Apocrita</taxon>
        <taxon>Aculeata</taxon>
        <taxon>Formicoidea</taxon>
        <taxon>Formicidae</taxon>
        <taxon>Myrmicinae</taxon>
        <taxon>Mycetomoellerius</taxon>
    </lineage>
</organism>
<sequence>MAKSEINMLQELSVKQGFMPIYNFSEKNISYKKQFICNVACKKFMAHGTGNTKKEAKHNAARNMLSMLATNYNDNDNDNDVSLPTVTSSVVTPLADTSPVVTPLADTSPEVTNISQDSVKVCNTSPNEYISNEQFTVEHNYIGMLQEFCQQRKMSTKDIRYELVYDEGLAHMKTFTMKVSLGSLCERGTAQCKKSAKQEAAKKMLLYLNPNAIANKNIDIHKINDKETLENNIREFGTKILDCININKDTSSEEKLSEDAKSIYLKYSKRTNVINQEINPLSVKDFHMLFEKNYSNKITYCMKQKMQIIMDRYADDPHKMHSIRQDIEEVLKVKIQQVIAYSKSQNYLIGLRLLSNPCITQFGIGENKTIAECRAMYNLIRAILIFIN</sequence>
<dbReference type="STRING" id="64791.A0A151X4D8"/>
<dbReference type="GO" id="GO:0007281">
    <property type="term" value="P:germ cell development"/>
    <property type="evidence" value="ECO:0007669"/>
    <property type="project" value="UniProtKB-ARBA"/>
</dbReference>
<dbReference type="GO" id="GO:0070578">
    <property type="term" value="C:RISC-loading complex"/>
    <property type="evidence" value="ECO:0007669"/>
    <property type="project" value="TreeGrafter"/>
</dbReference>
<dbReference type="AlphaFoldDB" id="A0A151X4D8"/>
<dbReference type="CDD" id="cd00048">
    <property type="entry name" value="DSRM_SF"/>
    <property type="match status" value="1"/>
</dbReference>
<dbReference type="GO" id="GO:0035197">
    <property type="term" value="F:siRNA binding"/>
    <property type="evidence" value="ECO:0007669"/>
    <property type="project" value="TreeGrafter"/>
</dbReference>
<evidence type="ECO:0000256" key="2">
    <source>
        <dbReference type="PROSITE-ProRule" id="PRU00266"/>
    </source>
</evidence>
<dbReference type="PANTHER" id="PTHR46205">
    <property type="entry name" value="LOQUACIOUS, ISOFORM B"/>
    <property type="match status" value="1"/>
</dbReference>
<dbReference type="CDD" id="cd10845">
    <property type="entry name" value="DSRM_RNAse_III_family"/>
    <property type="match status" value="1"/>
</dbReference>
<gene>
    <name evidence="4" type="ORF">ALC60_05920</name>
</gene>
<dbReference type="GO" id="GO:0005737">
    <property type="term" value="C:cytoplasm"/>
    <property type="evidence" value="ECO:0007669"/>
    <property type="project" value="TreeGrafter"/>
</dbReference>
<dbReference type="GO" id="GO:0070920">
    <property type="term" value="P:regulation of regulatory ncRNA processing"/>
    <property type="evidence" value="ECO:0007669"/>
    <property type="project" value="TreeGrafter"/>
</dbReference>
<dbReference type="GO" id="GO:0005634">
    <property type="term" value="C:nucleus"/>
    <property type="evidence" value="ECO:0007669"/>
    <property type="project" value="TreeGrafter"/>
</dbReference>
<reference evidence="4 5" key="1">
    <citation type="submission" date="2015-09" db="EMBL/GenBank/DDBJ databases">
        <title>Trachymyrmex zeteki WGS genome.</title>
        <authorList>
            <person name="Nygaard S."/>
            <person name="Hu H."/>
            <person name="Boomsma J."/>
            <person name="Zhang G."/>
        </authorList>
    </citation>
    <scope>NUCLEOTIDE SEQUENCE [LARGE SCALE GENOMIC DNA]</scope>
    <source>
        <strain evidence="4">Tzet28-1</strain>
        <tissue evidence="4">Whole body</tissue>
    </source>
</reference>
<dbReference type="GO" id="GO:0030422">
    <property type="term" value="P:siRNA processing"/>
    <property type="evidence" value="ECO:0007669"/>
    <property type="project" value="TreeGrafter"/>
</dbReference>
<dbReference type="InterPro" id="IPR051247">
    <property type="entry name" value="RLC_Component"/>
</dbReference>
<evidence type="ECO:0000259" key="3">
    <source>
        <dbReference type="PROSITE" id="PS50137"/>
    </source>
</evidence>
<evidence type="ECO:0000313" key="5">
    <source>
        <dbReference type="Proteomes" id="UP000075809"/>
    </source>
</evidence>
<dbReference type="GO" id="GO:0016442">
    <property type="term" value="C:RISC complex"/>
    <property type="evidence" value="ECO:0007669"/>
    <property type="project" value="TreeGrafter"/>
</dbReference>
<feature type="domain" description="DRBM" evidence="3">
    <location>
        <begin position="4"/>
        <end position="70"/>
    </location>
</feature>
<dbReference type="SMART" id="SM00358">
    <property type="entry name" value="DSRM"/>
    <property type="match status" value="2"/>
</dbReference>
<feature type="domain" description="DRBM" evidence="3">
    <location>
        <begin position="140"/>
        <end position="210"/>
    </location>
</feature>
<keyword evidence="1 2" id="KW-0694">RNA-binding</keyword>